<dbReference type="Proteomes" id="UP000799755">
    <property type="component" value="Unassembled WGS sequence"/>
</dbReference>
<name>A0ACB6QRH8_9PLEO</name>
<evidence type="ECO:0000313" key="1">
    <source>
        <dbReference type="EMBL" id="KAF2468682.1"/>
    </source>
</evidence>
<keyword evidence="2" id="KW-1185">Reference proteome</keyword>
<protein>
    <submittedName>
        <fullName evidence="1">Uncharacterized protein</fullName>
    </submittedName>
</protein>
<comment type="caution">
    <text evidence="1">The sequence shown here is derived from an EMBL/GenBank/DDBJ whole genome shotgun (WGS) entry which is preliminary data.</text>
</comment>
<organism evidence="1 2">
    <name type="scientific">Lindgomyces ingoldianus</name>
    <dbReference type="NCBI Taxonomy" id="673940"/>
    <lineage>
        <taxon>Eukaryota</taxon>
        <taxon>Fungi</taxon>
        <taxon>Dikarya</taxon>
        <taxon>Ascomycota</taxon>
        <taxon>Pezizomycotina</taxon>
        <taxon>Dothideomycetes</taxon>
        <taxon>Pleosporomycetidae</taxon>
        <taxon>Pleosporales</taxon>
        <taxon>Lindgomycetaceae</taxon>
        <taxon>Lindgomyces</taxon>
    </lineage>
</organism>
<accession>A0ACB6QRH8</accession>
<evidence type="ECO:0000313" key="2">
    <source>
        <dbReference type="Proteomes" id="UP000799755"/>
    </source>
</evidence>
<reference evidence="1" key="1">
    <citation type="journal article" date="2020" name="Stud. Mycol.">
        <title>101 Dothideomycetes genomes: a test case for predicting lifestyles and emergence of pathogens.</title>
        <authorList>
            <person name="Haridas S."/>
            <person name="Albert R."/>
            <person name="Binder M."/>
            <person name="Bloem J."/>
            <person name="Labutti K."/>
            <person name="Salamov A."/>
            <person name="Andreopoulos B."/>
            <person name="Baker S."/>
            <person name="Barry K."/>
            <person name="Bills G."/>
            <person name="Bluhm B."/>
            <person name="Cannon C."/>
            <person name="Castanera R."/>
            <person name="Culley D."/>
            <person name="Daum C."/>
            <person name="Ezra D."/>
            <person name="Gonzalez J."/>
            <person name="Henrissat B."/>
            <person name="Kuo A."/>
            <person name="Liang C."/>
            <person name="Lipzen A."/>
            <person name="Lutzoni F."/>
            <person name="Magnuson J."/>
            <person name="Mondo S."/>
            <person name="Nolan M."/>
            <person name="Ohm R."/>
            <person name="Pangilinan J."/>
            <person name="Park H.-J."/>
            <person name="Ramirez L."/>
            <person name="Alfaro M."/>
            <person name="Sun H."/>
            <person name="Tritt A."/>
            <person name="Yoshinaga Y."/>
            <person name="Zwiers L.-H."/>
            <person name="Turgeon B."/>
            <person name="Goodwin S."/>
            <person name="Spatafora J."/>
            <person name="Crous P."/>
            <person name="Grigoriev I."/>
        </authorList>
    </citation>
    <scope>NUCLEOTIDE SEQUENCE</scope>
    <source>
        <strain evidence="1">ATCC 200398</strain>
    </source>
</reference>
<sequence length="172" mass="19647">MCQRANFIHHSLLAIDIETTPCDDRPHARTLPWNWFLDPSPGILGGTALKLLCIKSPEELHKMSLFGLYWDVVGYYPKPQIGLIYPRLFQKSTRREQHDAGRSLPWDLFKLSADLQTRISSAFFVGIISKVALVTSHHLNSMIIPLLNSFLLTQLIWTRLANSTFYELTAPI</sequence>
<dbReference type="EMBL" id="MU003514">
    <property type="protein sequence ID" value="KAF2468682.1"/>
    <property type="molecule type" value="Genomic_DNA"/>
</dbReference>
<proteinExistence type="predicted"/>
<gene>
    <name evidence="1" type="ORF">BDR25DRAFT_357039</name>
</gene>